<accession>A0A4U0ZGP9</accession>
<keyword evidence="3" id="KW-0238">DNA-binding</keyword>
<evidence type="ECO:0000259" key="5">
    <source>
        <dbReference type="PROSITE" id="PS50931"/>
    </source>
</evidence>
<comment type="caution">
    <text evidence="6">The sequence shown here is derived from an EMBL/GenBank/DDBJ whole genome shotgun (WGS) entry which is preliminary data.</text>
</comment>
<dbReference type="PROSITE" id="PS50931">
    <property type="entry name" value="HTH_LYSR"/>
    <property type="match status" value="1"/>
</dbReference>
<evidence type="ECO:0000256" key="2">
    <source>
        <dbReference type="ARBA" id="ARBA00023015"/>
    </source>
</evidence>
<keyword evidence="2" id="KW-0805">Transcription regulation</keyword>
<dbReference type="Proteomes" id="UP000305471">
    <property type="component" value="Unassembled WGS sequence"/>
</dbReference>
<evidence type="ECO:0000313" key="7">
    <source>
        <dbReference type="Proteomes" id="UP000305471"/>
    </source>
</evidence>
<dbReference type="EMBL" id="SWCO01000003">
    <property type="protein sequence ID" value="TKB03812.1"/>
    <property type="molecule type" value="Genomic_DNA"/>
</dbReference>
<protein>
    <submittedName>
        <fullName evidence="6">LysR family transcriptional regulator</fullName>
    </submittedName>
</protein>
<dbReference type="InterPro" id="IPR000847">
    <property type="entry name" value="LysR_HTH_N"/>
</dbReference>
<dbReference type="Gene3D" id="1.10.10.10">
    <property type="entry name" value="Winged helix-like DNA-binding domain superfamily/Winged helix DNA-binding domain"/>
    <property type="match status" value="1"/>
</dbReference>
<dbReference type="PANTHER" id="PTHR30419">
    <property type="entry name" value="HTH-TYPE TRANSCRIPTIONAL REGULATOR YBHD"/>
    <property type="match status" value="1"/>
</dbReference>
<dbReference type="PRINTS" id="PR00039">
    <property type="entry name" value="HTHLYSR"/>
</dbReference>
<organism evidence="6 7">
    <name type="scientific">Alteromonas portus</name>
    <dbReference type="NCBI Taxonomy" id="2565549"/>
    <lineage>
        <taxon>Bacteria</taxon>
        <taxon>Pseudomonadati</taxon>
        <taxon>Pseudomonadota</taxon>
        <taxon>Gammaproteobacteria</taxon>
        <taxon>Alteromonadales</taxon>
        <taxon>Alteromonadaceae</taxon>
        <taxon>Alteromonas/Salinimonas group</taxon>
        <taxon>Alteromonas</taxon>
    </lineage>
</organism>
<evidence type="ECO:0000256" key="1">
    <source>
        <dbReference type="ARBA" id="ARBA00009437"/>
    </source>
</evidence>
<dbReference type="PANTHER" id="PTHR30419:SF30">
    <property type="entry name" value="LYSR FAMILY TRANSCRIPTIONAL REGULATOR"/>
    <property type="match status" value="1"/>
</dbReference>
<reference evidence="6 7" key="1">
    <citation type="submission" date="2019-04" db="EMBL/GenBank/DDBJ databases">
        <title>Alteromonas portus sp. nov., an alginate lyase-excreting marine bacterium.</title>
        <authorList>
            <person name="Huang H."/>
            <person name="Mo K."/>
            <person name="Bao S."/>
        </authorList>
    </citation>
    <scope>NUCLEOTIDE SEQUENCE [LARGE SCALE GENOMIC DNA]</scope>
    <source>
        <strain evidence="6 7">HB161718</strain>
    </source>
</reference>
<gene>
    <name evidence="6" type="ORF">E5672_06930</name>
</gene>
<comment type="similarity">
    <text evidence="1">Belongs to the LysR transcriptional regulatory family.</text>
</comment>
<dbReference type="InterPro" id="IPR036388">
    <property type="entry name" value="WH-like_DNA-bd_sf"/>
</dbReference>
<dbReference type="Pfam" id="PF00126">
    <property type="entry name" value="HTH_1"/>
    <property type="match status" value="1"/>
</dbReference>
<dbReference type="Gene3D" id="3.40.190.290">
    <property type="match status" value="1"/>
</dbReference>
<dbReference type="OrthoDB" id="646694at2"/>
<evidence type="ECO:0000256" key="4">
    <source>
        <dbReference type="ARBA" id="ARBA00023163"/>
    </source>
</evidence>
<dbReference type="Pfam" id="PF03466">
    <property type="entry name" value="LysR_substrate"/>
    <property type="match status" value="1"/>
</dbReference>
<dbReference type="AlphaFoldDB" id="A0A4U0ZGP9"/>
<evidence type="ECO:0000313" key="6">
    <source>
        <dbReference type="EMBL" id="TKB03812.1"/>
    </source>
</evidence>
<evidence type="ECO:0000256" key="3">
    <source>
        <dbReference type="ARBA" id="ARBA00023125"/>
    </source>
</evidence>
<keyword evidence="7" id="KW-1185">Reference proteome</keyword>
<name>A0A4U0ZGP9_9ALTE</name>
<dbReference type="RefSeq" id="WP_136781530.1">
    <property type="nucleotide sequence ID" value="NZ_SWCO01000003.1"/>
</dbReference>
<dbReference type="InterPro" id="IPR005119">
    <property type="entry name" value="LysR_subst-bd"/>
</dbReference>
<dbReference type="GO" id="GO:0003700">
    <property type="term" value="F:DNA-binding transcription factor activity"/>
    <property type="evidence" value="ECO:0007669"/>
    <property type="project" value="InterPro"/>
</dbReference>
<proteinExistence type="inferred from homology"/>
<dbReference type="GO" id="GO:0005829">
    <property type="term" value="C:cytosol"/>
    <property type="evidence" value="ECO:0007669"/>
    <property type="project" value="TreeGrafter"/>
</dbReference>
<keyword evidence="4" id="KW-0804">Transcription</keyword>
<dbReference type="InterPro" id="IPR036390">
    <property type="entry name" value="WH_DNA-bd_sf"/>
</dbReference>
<dbReference type="GO" id="GO:0003677">
    <property type="term" value="F:DNA binding"/>
    <property type="evidence" value="ECO:0007669"/>
    <property type="project" value="UniProtKB-KW"/>
</dbReference>
<sequence length="297" mass="33255">MDVSYRQIKAFVEVARSSTFAEAAVNLHLTQPALSSAIKKMEEQLGGKLFQRNTRNVSLTPEGEVLFPNALRLLHDWDNTFSDMQNLFAMAKGQLTVCAMPSFAESHLPEILSIFHQRTPNVNLRIVDVVMEQVIHEVTTGRSEIGFSFEPERKDGLMFKSLFADEFVVVTNKFQSANLKEQLLWKDCLKLPLVMMNRGSAVRHWTESKLAQYGELNIIAETGQLSTLGKLIQNGLGISIMPAICKAQMERLGLVAKQISDEPLVKNIGIIINERKGLSLPAQSMWDLAVAHYARKA</sequence>
<dbReference type="SUPFAM" id="SSF46785">
    <property type="entry name" value="Winged helix' DNA-binding domain"/>
    <property type="match status" value="1"/>
</dbReference>
<dbReference type="FunFam" id="1.10.10.10:FF:000001">
    <property type="entry name" value="LysR family transcriptional regulator"/>
    <property type="match status" value="1"/>
</dbReference>
<feature type="domain" description="HTH lysR-type" evidence="5">
    <location>
        <begin position="1"/>
        <end position="60"/>
    </location>
</feature>
<dbReference type="SUPFAM" id="SSF53850">
    <property type="entry name" value="Periplasmic binding protein-like II"/>
    <property type="match status" value="1"/>
</dbReference>
<dbReference type="InterPro" id="IPR050950">
    <property type="entry name" value="HTH-type_LysR_regulators"/>
</dbReference>